<feature type="active site" description="Proton donor/acceptor" evidence="6">
    <location>
        <position position="309"/>
    </location>
</feature>
<evidence type="ECO:0000259" key="7">
    <source>
        <dbReference type="PROSITE" id="PS52029"/>
    </source>
</evidence>
<dbReference type="CDD" id="cd16913">
    <property type="entry name" value="YkuD_like"/>
    <property type="match status" value="1"/>
</dbReference>
<dbReference type="InterPro" id="IPR038063">
    <property type="entry name" value="Transpep_catalytic_dom"/>
</dbReference>
<dbReference type="PROSITE" id="PS52029">
    <property type="entry name" value="LD_TPASE"/>
    <property type="match status" value="1"/>
</dbReference>
<dbReference type="GO" id="GO:0016740">
    <property type="term" value="F:transferase activity"/>
    <property type="evidence" value="ECO:0007669"/>
    <property type="project" value="UniProtKB-KW"/>
</dbReference>
<sequence length="355" mass="39371">MAQPLESVLMRRFVILSWLGALLIGALGAPVAAYDGRSSLCAQSSGACLHGLPALQYQMLLPQMLAHPKPNGRSVPVDAQALYRHSLYQIDPNGITLYDAPNGTPIASLPQGFIFVGMRQQRDGWGEVRRGQWALLDQLRGVPASPFSGLIFDAPPAYPVAWVLQSAQPSSTPNIPPEPNAPVLARYTPVYVFATLNDGAQDWHLVAPAQWLPARRLARLIPPLKPAGVKGRWIAVDLAQQVLTAYEDDRLIFATLIASGRPETATGEGLFRIWARFRWDTLFGGSGADYYYLPSVPYVMYFDGEIALHGAYWHDNFGAQHSQGCVNLSLSDARWLYEWTDNFFADTWVYVWRSK</sequence>
<gene>
    <name evidence="8" type="ORF">CUN51_00290</name>
</gene>
<dbReference type="Proteomes" id="UP000228921">
    <property type="component" value="Unassembled WGS sequence"/>
</dbReference>
<proteinExistence type="predicted"/>
<dbReference type="PANTHER" id="PTHR30582:SF2">
    <property type="entry name" value="L,D-TRANSPEPTIDASE YCIB-RELATED"/>
    <property type="match status" value="1"/>
</dbReference>
<dbReference type="UniPathway" id="UPA00219"/>
<dbReference type="InterPro" id="IPR050979">
    <property type="entry name" value="LD-transpeptidase"/>
</dbReference>
<name>A0A2M8P3I6_9CHLR</name>
<protein>
    <recommendedName>
        <fullName evidence="7">L,D-TPase catalytic domain-containing protein</fullName>
    </recommendedName>
</protein>
<evidence type="ECO:0000256" key="5">
    <source>
        <dbReference type="ARBA" id="ARBA00023316"/>
    </source>
</evidence>
<keyword evidence="4 6" id="KW-0573">Peptidoglycan synthesis</keyword>
<dbReference type="GO" id="GO:0018104">
    <property type="term" value="P:peptidoglycan-protein cross-linking"/>
    <property type="evidence" value="ECO:0007669"/>
    <property type="project" value="TreeGrafter"/>
</dbReference>
<dbReference type="AlphaFoldDB" id="A0A2M8P3I6"/>
<evidence type="ECO:0000256" key="2">
    <source>
        <dbReference type="ARBA" id="ARBA00022679"/>
    </source>
</evidence>
<evidence type="ECO:0000256" key="1">
    <source>
        <dbReference type="ARBA" id="ARBA00004752"/>
    </source>
</evidence>
<evidence type="ECO:0000256" key="6">
    <source>
        <dbReference type="PROSITE-ProRule" id="PRU01373"/>
    </source>
</evidence>
<dbReference type="PANTHER" id="PTHR30582">
    <property type="entry name" value="L,D-TRANSPEPTIDASE"/>
    <property type="match status" value="1"/>
</dbReference>
<dbReference type="EMBL" id="PGTK01000001">
    <property type="protein sequence ID" value="PJF32102.1"/>
    <property type="molecule type" value="Genomic_DNA"/>
</dbReference>
<feature type="active site" description="Nucleophile" evidence="6">
    <location>
        <position position="325"/>
    </location>
</feature>
<comment type="pathway">
    <text evidence="1 6">Cell wall biogenesis; peptidoglycan biosynthesis.</text>
</comment>
<keyword evidence="3 6" id="KW-0133">Cell shape</keyword>
<feature type="domain" description="L,D-TPase catalytic" evidence="7">
    <location>
        <begin position="232"/>
        <end position="352"/>
    </location>
</feature>
<comment type="caution">
    <text evidence="8">The sequence shown here is derived from an EMBL/GenBank/DDBJ whole genome shotgun (WGS) entry which is preliminary data.</text>
</comment>
<keyword evidence="5 6" id="KW-0961">Cell wall biogenesis/degradation</keyword>
<evidence type="ECO:0000256" key="3">
    <source>
        <dbReference type="ARBA" id="ARBA00022960"/>
    </source>
</evidence>
<reference evidence="8 9" key="1">
    <citation type="submission" date="2017-11" db="EMBL/GenBank/DDBJ databases">
        <title>Evolution of Phototrophy in the Chloroflexi Phylum Driven by Horizontal Gene Transfer.</title>
        <authorList>
            <person name="Ward L.M."/>
            <person name="Hemp J."/>
            <person name="Shih P.M."/>
            <person name="Mcglynn S.E."/>
            <person name="Fischer W."/>
        </authorList>
    </citation>
    <scope>NUCLEOTIDE SEQUENCE [LARGE SCALE GENOMIC DNA]</scope>
    <source>
        <strain evidence="8">CP2_2F</strain>
    </source>
</reference>
<evidence type="ECO:0000313" key="8">
    <source>
        <dbReference type="EMBL" id="PJF32102.1"/>
    </source>
</evidence>
<dbReference type="SUPFAM" id="SSF141523">
    <property type="entry name" value="L,D-transpeptidase catalytic domain-like"/>
    <property type="match status" value="1"/>
</dbReference>
<evidence type="ECO:0000256" key="4">
    <source>
        <dbReference type="ARBA" id="ARBA00022984"/>
    </source>
</evidence>
<dbReference type="GO" id="GO:0071972">
    <property type="term" value="F:peptidoglycan L,D-transpeptidase activity"/>
    <property type="evidence" value="ECO:0007669"/>
    <property type="project" value="TreeGrafter"/>
</dbReference>
<evidence type="ECO:0000313" key="9">
    <source>
        <dbReference type="Proteomes" id="UP000228921"/>
    </source>
</evidence>
<organism evidence="8 9">
    <name type="scientific">Candidatus Thermofonsia Clade 1 bacterium</name>
    <dbReference type="NCBI Taxonomy" id="2364210"/>
    <lineage>
        <taxon>Bacteria</taxon>
        <taxon>Bacillati</taxon>
        <taxon>Chloroflexota</taxon>
        <taxon>Candidatus Thermofontia</taxon>
        <taxon>Candidatus Thermofonsia Clade 1</taxon>
    </lineage>
</organism>
<dbReference type="InterPro" id="IPR005490">
    <property type="entry name" value="LD_TPept_cat_dom"/>
</dbReference>
<dbReference type="Gene3D" id="2.40.440.10">
    <property type="entry name" value="L,D-transpeptidase catalytic domain-like"/>
    <property type="match status" value="1"/>
</dbReference>
<dbReference type="GO" id="GO:0071555">
    <property type="term" value="P:cell wall organization"/>
    <property type="evidence" value="ECO:0007669"/>
    <property type="project" value="UniProtKB-UniRule"/>
</dbReference>
<dbReference type="GO" id="GO:0008360">
    <property type="term" value="P:regulation of cell shape"/>
    <property type="evidence" value="ECO:0007669"/>
    <property type="project" value="UniProtKB-UniRule"/>
</dbReference>
<dbReference type="GO" id="GO:0005576">
    <property type="term" value="C:extracellular region"/>
    <property type="evidence" value="ECO:0007669"/>
    <property type="project" value="TreeGrafter"/>
</dbReference>
<keyword evidence="2" id="KW-0808">Transferase</keyword>
<dbReference type="Pfam" id="PF03734">
    <property type="entry name" value="YkuD"/>
    <property type="match status" value="1"/>
</dbReference>
<accession>A0A2M8P3I6</accession>